<comment type="catalytic activity">
    <reaction evidence="7">
        <text>a secondary alcohol + NAD(+) = a ketone + NADH + H(+)</text>
        <dbReference type="Rhea" id="RHEA:10740"/>
        <dbReference type="ChEBI" id="CHEBI:15378"/>
        <dbReference type="ChEBI" id="CHEBI:17087"/>
        <dbReference type="ChEBI" id="CHEBI:35681"/>
        <dbReference type="ChEBI" id="CHEBI:57540"/>
        <dbReference type="ChEBI" id="CHEBI:57945"/>
        <dbReference type="EC" id="1.1.1.1"/>
    </reaction>
</comment>
<evidence type="ECO:0000256" key="2">
    <source>
        <dbReference type="ARBA" id="ARBA00008072"/>
    </source>
</evidence>
<evidence type="ECO:0000256" key="3">
    <source>
        <dbReference type="ARBA" id="ARBA00013190"/>
    </source>
</evidence>
<evidence type="ECO:0000259" key="11">
    <source>
        <dbReference type="Pfam" id="PF08240"/>
    </source>
</evidence>
<evidence type="ECO:0000313" key="13">
    <source>
        <dbReference type="Proteomes" id="UP001056610"/>
    </source>
</evidence>
<dbReference type="Proteomes" id="UP001056610">
    <property type="component" value="Chromosome"/>
</dbReference>
<dbReference type="PANTHER" id="PTHR43880">
    <property type="entry name" value="ALCOHOL DEHYDROGENASE"/>
    <property type="match status" value="1"/>
</dbReference>
<dbReference type="InterPro" id="IPR013149">
    <property type="entry name" value="ADH-like_C"/>
</dbReference>
<dbReference type="Pfam" id="PF08240">
    <property type="entry name" value="ADH_N"/>
    <property type="match status" value="1"/>
</dbReference>
<keyword evidence="12" id="KW-0560">Oxidoreductase</keyword>
<accession>A0ABY4QQM3</accession>
<evidence type="ECO:0000256" key="7">
    <source>
        <dbReference type="ARBA" id="ARBA00049164"/>
    </source>
</evidence>
<evidence type="ECO:0000256" key="1">
    <source>
        <dbReference type="ARBA" id="ARBA00001947"/>
    </source>
</evidence>
<evidence type="ECO:0000256" key="6">
    <source>
        <dbReference type="ARBA" id="ARBA00023027"/>
    </source>
</evidence>
<dbReference type="PROSITE" id="PS00059">
    <property type="entry name" value="ADH_ZINC"/>
    <property type="match status" value="1"/>
</dbReference>
<proteinExistence type="inferred from homology"/>
<dbReference type="InterPro" id="IPR013154">
    <property type="entry name" value="ADH-like_N"/>
</dbReference>
<evidence type="ECO:0000256" key="5">
    <source>
        <dbReference type="ARBA" id="ARBA00022833"/>
    </source>
</evidence>
<dbReference type="NCBIfam" id="TIGR03989">
    <property type="entry name" value="Rxyl_3153"/>
    <property type="match status" value="1"/>
</dbReference>
<dbReference type="InterPro" id="IPR023921">
    <property type="entry name" value="ADH_Zn_actinomycetes"/>
</dbReference>
<sequence length="370" mass="39974">MKTRAGVLTAPHKPFEIVELDVDDPGPGEVTVKYSASGLCRTDLHLEDGELECRFPIVGGHEGSGVVEKVGANVTKVKEGDHIIASWIPSCGVCRYCSTGHQNLCDWGAYILDGVLPDGTTRFHSKGTDFGQFMLIGTFAERATISEHSLVKVDSWIPLEPIALIGCGLPTGWGSSVNVGEVRVGHTAVIFGVGGVGMSAVQGAAMAGAKHVIVIEPVQFKRDMAAKFGATHTFDNFEEAFAKVKELTWGQMADQAMITVDTPKEEIISNAFSVIGKGGTVCLTSLGQPHEKNIHVPGLELTLYEKKIKGGLFGSSNPQWDILRMSRMYDAGTLKVEEMVTTRYTLDQLNDGYQDLRDGKNIRGLIVHDN</sequence>
<feature type="domain" description="Alcohol dehydrogenase-like N-terminal" evidence="11">
    <location>
        <begin position="26"/>
        <end position="154"/>
    </location>
</feature>
<evidence type="ECO:0000256" key="4">
    <source>
        <dbReference type="ARBA" id="ARBA00022723"/>
    </source>
</evidence>
<organism evidence="12 13">
    <name type="scientific">Candidatus Mycobacterium methanotrophicum</name>
    <dbReference type="NCBI Taxonomy" id="2943498"/>
    <lineage>
        <taxon>Bacteria</taxon>
        <taxon>Bacillati</taxon>
        <taxon>Actinomycetota</taxon>
        <taxon>Actinomycetes</taxon>
        <taxon>Mycobacteriales</taxon>
        <taxon>Mycobacteriaceae</taxon>
        <taxon>Mycobacterium</taxon>
    </lineage>
</organism>
<comment type="similarity">
    <text evidence="2 9">Belongs to the zinc-containing alcohol dehydrogenase family.</text>
</comment>
<name>A0ABY4QQM3_9MYCO</name>
<comment type="cofactor">
    <cofactor evidence="1 9">
        <name>Zn(2+)</name>
        <dbReference type="ChEBI" id="CHEBI:29105"/>
    </cofactor>
</comment>
<reference evidence="12" key="1">
    <citation type="submission" date="2022-05" db="EMBL/GenBank/DDBJ databases">
        <title>A methanotrophic Mycobacterium dominates a cave microbial ecosystem.</title>
        <authorList>
            <person name="Van Spanning R.J.M."/>
            <person name="Guan Q."/>
            <person name="Melkonian C."/>
            <person name="Gallant J."/>
            <person name="Polerecky L."/>
            <person name="Flot J.-F."/>
            <person name="Brandt B.W."/>
            <person name="Braster M."/>
            <person name="Iturbe Espinoza P."/>
            <person name="Aerts J."/>
            <person name="Meima-Franke M."/>
            <person name="Piersma S.R."/>
            <person name="Bunduc C."/>
            <person name="Ummels R."/>
            <person name="Pain A."/>
            <person name="Fleming E.J."/>
            <person name="van der Wel N."/>
            <person name="Gherman V.D."/>
            <person name="Sarbu S.M."/>
            <person name="Bodelier P.L.E."/>
            <person name="Bitter W."/>
        </authorList>
    </citation>
    <scope>NUCLEOTIDE SEQUENCE</scope>
    <source>
        <strain evidence="12">Sulfur Cave</strain>
    </source>
</reference>
<keyword evidence="4 9" id="KW-0479">Metal-binding</keyword>
<keyword evidence="13" id="KW-1185">Reference proteome</keyword>
<keyword evidence="5 9" id="KW-0862">Zinc</keyword>
<dbReference type="Pfam" id="PF00107">
    <property type="entry name" value="ADH_zinc_N"/>
    <property type="match status" value="1"/>
</dbReference>
<keyword evidence="6" id="KW-0520">NAD</keyword>
<dbReference type="EMBL" id="CP097320">
    <property type="protein sequence ID" value="UQX13258.1"/>
    <property type="molecule type" value="Genomic_DNA"/>
</dbReference>
<comment type="catalytic activity">
    <reaction evidence="8">
        <text>a primary alcohol + NAD(+) = an aldehyde + NADH + H(+)</text>
        <dbReference type="Rhea" id="RHEA:10736"/>
        <dbReference type="ChEBI" id="CHEBI:15378"/>
        <dbReference type="ChEBI" id="CHEBI:15734"/>
        <dbReference type="ChEBI" id="CHEBI:17478"/>
        <dbReference type="ChEBI" id="CHEBI:57540"/>
        <dbReference type="ChEBI" id="CHEBI:57945"/>
        <dbReference type="EC" id="1.1.1.1"/>
    </reaction>
</comment>
<protein>
    <recommendedName>
        <fullName evidence="3">alcohol dehydrogenase</fullName>
        <ecNumber evidence="3">1.1.1.1</ecNumber>
    </recommendedName>
</protein>
<dbReference type="PANTHER" id="PTHR43880:SF12">
    <property type="entry name" value="ALCOHOL DEHYDROGENASE CLASS-3"/>
    <property type="match status" value="1"/>
</dbReference>
<feature type="domain" description="Alcohol dehydrogenase-like C-terminal" evidence="10">
    <location>
        <begin position="195"/>
        <end position="317"/>
    </location>
</feature>
<dbReference type="EC" id="1.1.1.1" evidence="3"/>
<gene>
    <name evidence="12" type="ORF">M5I08_21215</name>
</gene>
<dbReference type="RefSeq" id="WP_219067899.1">
    <property type="nucleotide sequence ID" value="NZ_CAJUXY010000026.1"/>
</dbReference>
<dbReference type="GO" id="GO:0016491">
    <property type="term" value="F:oxidoreductase activity"/>
    <property type="evidence" value="ECO:0007669"/>
    <property type="project" value="UniProtKB-KW"/>
</dbReference>
<evidence type="ECO:0000313" key="12">
    <source>
        <dbReference type="EMBL" id="UQX13258.1"/>
    </source>
</evidence>
<evidence type="ECO:0000256" key="9">
    <source>
        <dbReference type="RuleBase" id="RU361277"/>
    </source>
</evidence>
<evidence type="ECO:0000259" key="10">
    <source>
        <dbReference type="Pfam" id="PF00107"/>
    </source>
</evidence>
<dbReference type="CDD" id="cd08279">
    <property type="entry name" value="Zn_ADH_class_III"/>
    <property type="match status" value="1"/>
</dbReference>
<evidence type="ECO:0000256" key="8">
    <source>
        <dbReference type="ARBA" id="ARBA00049243"/>
    </source>
</evidence>
<dbReference type="InterPro" id="IPR002328">
    <property type="entry name" value="ADH_Zn_CS"/>
</dbReference>